<organism evidence="4 5">
    <name type="scientific">Polyangium jinanense</name>
    <dbReference type="NCBI Taxonomy" id="2829994"/>
    <lineage>
        <taxon>Bacteria</taxon>
        <taxon>Pseudomonadati</taxon>
        <taxon>Myxococcota</taxon>
        <taxon>Polyangia</taxon>
        <taxon>Polyangiales</taxon>
        <taxon>Polyangiaceae</taxon>
        <taxon>Polyangium</taxon>
    </lineage>
</organism>
<protein>
    <recommendedName>
        <fullName evidence="6">PEGA domain-containing protein</fullName>
    </recommendedName>
</protein>
<accession>A0A9X3X1B7</accession>
<gene>
    <name evidence="4" type="ORF">KEG57_17405</name>
</gene>
<dbReference type="PROSITE" id="PS50005">
    <property type="entry name" value="TPR"/>
    <property type="match status" value="1"/>
</dbReference>
<evidence type="ECO:0000313" key="5">
    <source>
        <dbReference type="Proteomes" id="UP001151081"/>
    </source>
</evidence>
<keyword evidence="5" id="KW-1185">Reference proteome</keyword>
<keyword evidence="1" id="KW-0802">TPR repeat</keyword>
<dbReference type="SUPFAM" id="SSF48452">
    <property type="entry name" value="TPR-like"/>
    <property type="match status" value="1"/>
</dbReference>
<keyword evidence="2" id="KW-0812">Transmembrane</keyword>
<keyword evidence="3" id="KW-0732">Signal</keyword>
<dbReference type="InterPro" id="IPR019734">
    <property type="entry name" value="TPR_rpt"/>
</dbReference>
<keyword evidence="2" id="KW-1133">Transmembrane helix</keyword>
<dbReference type="InterPro" id="IPR011990">
    <property type="entry name" value="TPR-like_helical_dom_sf"/>
</dbReference>
<feature type="repeat" description="TPR" evidence="1">
    <location>
        <begin position="73"/>
        <end position="106"/>
    </location>
</feature>
<sequence length="332" mass="34522">MISSRLSRHSRRAAWVGLLAATAWARPAAAAEPAVPDPAALALFESARELVEKGDWAAGCAKFEASLMVYSAPSTMLNLAKCYEHEGKLAKAWSAYKRALVLNQETPGAERKSALDTIAKEGITQIEPKLPRVKLTVVNPPAGLYITRNGQEVPAAMLGSVIPVDPGPQTLAVQAPGFRAIRKSFTAAEGKTEEIAIKLEPESGDAATPGGGRIPAWAWVAAGGGVALGVAAATFRVDQAHIEGRQEARCNGELERGCPPLSEYDPTEDNARKKRDFALFVGLGAGGVLALGAAVTGFVLGSRSPSRGTSAGPVVVPWIGPNVAGAAVGGRF</sequence>
<feature type="signal peptide" evidence="3">
    <location>
        <begin position="1"/>
        <end position="30"/>
    </location>
</feature>
<proteinExistence type="predicted"/>
<feature type="transmembrane region" description="Helical" evidence="2">
    <location>
        <begin position="216"/>
        <end position="235"/>
    </location>
</feature>
<evidence type="ECO:0008006" key="6">
    <source>
        <dbReference type="Google" id="ProtNLM"/>
    </source>
</evidence>
<keyword evidence="2" id="KW-0472">Membrane</keyword>
<evidence type="ECO:0000256" key="3">
    <source>
        <dbReference type="SAM" id="SignalP"/>
    </source>
</evidence>
<comment type="caution">
    <text evidence="4">The sequence shown here is derived from an EMBL/GenBank/DDBJ whole genome shotgun (WGS) entry which is preliminary data.</text>
</comment>
<evidence type="ECO:0000256" key="2">
    <source>
        <dbReference type="SAM" id="Phobius"/>
    </source>
</evidence>
<feature type="chain" id="PRO_5040826726" description="PEGA domain-containing protein" evidence="3">
    <location>
        <begin position="31"/>
        <end position="332"/>
    </location>
</feature>
<name>A0A9X3X1B7_9BACT</name>
<evidence type="ECO:0000256" key="1">
    <source>
        <dbReference type="PROSITE-ProRule" id="PRU00339"/>
    </source>
</evidence>
<dbReference type="AlphaFoldDB" id="A0A9X3X1B7"/>
<feature type="transmembrane region" description="Helical" evidence="2">
    <location>
        <begin position="277"/>
        <end position="300"/>
    </location>
</feature>
<dbReference type="EMBL" id="JAGTJJ010000007">
    <property type="protein sequence ID" value="MDC3982299.1"/>
    <property type="molecule type" value="Genomic_DNA"/>
</dbReference>
<evidence type="ECO:0000313" key="4">
    <source>
        <dbReference type="EMBL" id="MDC3982299.1"/>
    </source>
</evidence>
<dbReference type="Gene3D" id="1.25.40.10">
    <property type="entry name" value="Tetratricopeptide repeat domain"/>
    <property type="match status" value="1"/>
</dbReference>
<reference evidence="4 5" key="1">
    <citation type="submission" date="2021-04" db="EMBL/GenBank/DDBJ databases">
        <title>Genome analysis of Polyangium sp.</title>
        <authorList>
            <person name="Li Y."/>
            <person name="Wang J."/>
        </authorList>
    </citation>
    <scope>NUCLEOTIDE SEQUENCE [LARGE SCALE GENOMIC DNA]</scope>
    <source>
        <strain evidence="4 5">SDU14</strain>
    </source>
</reference>
<dbReference type="Proteomes" id="UP001151081">
    <property type="component" value="Unassembled WGS sequence"/>
</dbReference>